<protein>
    <recommendedName>
        <fullName evidence="6">Phosphoribosylglycinamide formyltransferase</fullName>
        <ecNumber evidence="6">2.1.2.2</ecNumber>
    </recommendedName>
    <alternativeName>
        <fullName evidence="6">5'-phosphoribosylglycinamide transformylase</fullName>
    </alternativeName>
    <alternativeName>
        <fullName evidence="6">GAR transformylase</fullName>
        <shortName evidence="6">GART</shortName>
    </alternativeName>
</protein>
<accession>A0ABV8B561</accession>
<dbReference type="PANTHER" id="PTHR43369:SF2">
    <property type="entry name" value="PHOSPHORIBOSYLGLYCINAMIDE FORMYLTRANSFERASE"/>
    <property type="match status" value="1"/>
</dbReference>
<comment type="caution">
    <text evidence="8">The sequence shown here is derived from an EMBL/GenBank/DDBJ whole genome shotgun (WGS) entry which is preliminary data.</text>
</comment>
<dbReference type="EC" id="2.1.2.2" evidence="6"/>
<evidence type="ECO:0000313" key="8">
    <source>
        <dbReference type="EMBL" id="MFC3885431.1"/>
    </source>
</evidence>
<gene>
    <name evidence="6 8" type="primary">purN</name>
    <name evidence="8" type="ORF">ACFOU2_18865</name>
</gene>
<evidence type="ECO:0000256" key="5">
    <source>
        <dbReference type="ARBA" id="ARBA00047664"/>
    </source>
</evidence>
<dbReference type="PANTHER" id="PTHR43369">
    <property type="entry name" value="PHOSPHORIBOSYLGLYCINAMIDE FORMYLTRANSFERASE"/>
    <property type="match status" value="1"/>
</dbReference>
<feature type="binding site" evidence="6">
    <location>
        <position position="107"/>
    </location>
    <ligand>
        <name>(6R)-10-formyltetrahydrofolate</name>
        <dbReference type="ChEBI" id="CHEBI:195366"/>
    </ligand>
</feature>
<evidence type="ECO:0000259" key="7">
    <source>
        <dbReference type="Pfam" id="PF00551"/>
    </source>
</evidence>
<feature type="domain" description="Formyl transferase N-terminal" evidence="7">
    <location>
        <begin position="4"/>
        <end position="181"/>
    </location>
</feature>
<feature type="site" description="Raises pKa of active site His" evidence="6">
    <location>
        <position position="145"/>
    </location>
</feature>
<dbReference type="Gene3D" id="3.40.50.170">
    <property type="entry name" value="Formyl transferase, N-terminal domain"/>
    <property type="match status" value="1"/>
</dbReference>
<dbReference type="InterPro" id="IPR002376">
    <property type="entry name" value="Formyl_transf_N"/>
</dbReference>
<evidence type="ECO:0000256" key="3">
    <source>
        <dbReference type="ARBA" id="ARBA00022755"/>
    </source>
</evidence>
<organism evidence="8 9">
    <name type="scientific">Bacillus songklensis</name>
    <dbReference type="NCBI Taxonomy" id="1069116"/>
    <lineage>
        <taxon>Bacteria</taxon>
        <taxon>Bacillati</taxon>
        <taxon>Bacillota</taxon>
        <taxon>Bacilli</taxon>
        <taxon>Bacillales</taxon>
        <taxon>Bacillaceae</taxon>
        <taxon>Bacillus</taxon>
    </lineage>
</organism>
<comment type="pathway">
    <text evidence="1 6">Purine metabolism; IMP biosynthesis via de novo pathway; N(2)-formyl-N(1)-(5-phospho-D-ribosyl)glycinamide from N(1)-(5-phospho-D-ribosyl)glycinamide (10-formyl THF route): step 1/1.</text>
</comment>
<feature type="active site" description="Proton donor" evidence="6">
    <location>
        <position position="109"/>
    </location>
</feature>
<comment type="function">
    <text evidence="6">Catalyzes the transfer of a formyl group from 10-formyltetrahydrofolate to 5-phospho-ribosyl-glycinamide (GAR), producing 5-phospho-ribosyl-N-formylglycinamide (FGAR) and tetrahydrofolate.</text>
</comment>
<comment type="similarity">
    <text evidence="4 6">Belongs to the GART family.</text>
</comment>
<evidence type="ECO:0000256" key="1">
    <source>
        <dbReference type="ARBA" id="ARBA00005054"/>
    </source>
</evidence>
<dbReference type="InterPro" id="IPR004607">
    <property type="entry name" value="GART"/>
</dbReference>
<evidence type="ECO:0000256" key="2">
    <source>
        <dbReference type="ARBA" id="ARBA00022679"/>
    </source>
</evidence>
<feature type="binding site" evidence="6">
    <location>
        <position position="65"/>
    </location>
    <ligand>
        <name>(6R)-10-formyltetrahydrofolate</name>
        <dbReference type="ChEBI" id="CHEBI:195366"/>
    </ligand>
</feature>
<dbReference type="Proteomes" id="UP001595752">
    <property type="component" value="Unassembled WGS sequence"/>
</dbReference>
<dbReference type="RefSeq" id="WP_377917816.1">
    <property type="nucleotide sequence ID" value="NZ_JBHRZT010000070.1"/>
</dbReference>
<feature type="binding site" evidence="6">
    <location>
        <begin position="90"/>
        <end position="93"/>
    </location>
    <ligand>
        <name>(6R)-10-formyltetrahydrofolate</name>
        <dbReference type="ChEBI" id="CHEBI:195366"/>
    </ligand>
</feature>
<dbReference type="NCBIfam" id="TIGR00639">
    <property type="entry name" value="PurN"/>
    <property type="match status" value="1"/>
</dbReference>
<keyword evidence="3 6" id="KW-0658">Purine biosynthesis</keyword>
<comment type="catalytic activity">
    <reaction evidence="5 6">
        <text>N(1)-(5-phospho-beta-D-ribosyl)glycinamide + (6R)-10-formyltetrahydrofolate = N(2)-formyl-N(1)-(5-phospho-beta-D-ribosyl)glycinamide + (6S)-5,6,7,8-tetrahydrofolate + H(+)</text>
        <dbReference type="Rhea" id="RHEA:15053"/>
        <dbReference type="ChEBI" id="CHEBI:15378"/>
        <dbReference type="ChEBI" id="CHEBI:57453"/>
        <dbReference type="ChEBI" id="CHEBI:143788"/>
        <dbReference type="ChEBI" id="CHEBI:147286"/>
        <dbReference type="ChEBI" id="CHEBI:195366"/>
        <dbReference type="EC" id="2.1.2.2"/>
    </reaction>
</comment>
<keyword evidence="9" id="KW-1185">Reference proteome</keyword>
<sequence>MISIAVFASGSGSNFQAIYDATQSGRLQAQVSLLVCDKPDAKVIERAEKAGVQTFVFSPKDFASKEEYETEIYKQLSQQNVEFIVLAGYMRLIGSVLLEKFKGKIVNIHPSLLPSFPGKDAIGQAVKAGVKVTGVTIHYVDAGMDTGPIIAQQAIEIGKGYTRETIEQRIHQVEHAIYAETLQQLFQQIKKAGNSLIKTF</sequence>
<dbReference type="SUPFAM" id="SSF53328">
    <property type="entry name" value="Formyltransferase"/>
    <property type="match status" value="1"/>
</dbReference>
<name>A0ABV8B561_9BACI</name>
<evidence type="ECO:0000313" key="9">
    <source>
        <dbReference type="Proteomes" id="UP001595752"/>
    </source>
</evidence>
<feature type="binding site" evidence="6">
    <location>
        <begin position="12"/>
        <end position="14"/>
    </location>
    <ligand>
        <name>N(1)-(5-phospho-beta-D-ribosyl)glycinamide</name>
        <dbReference type="ChEBI" id="CHEBI:143788"/>
    </ligand>
</feature>
<dbReference type="PROSITE" id="PS00373">
    <property type="entry name" value="GART"/>
    <property type="match status" value="1"/>
</dbReference>
<dbReference type="CDD" id="cd08645">
    <property type="entry name" value="FMT_core_GART"/>
    <property type="match status" value="1"/>
</dbReference>
<evidence type="ECO:0000256" key="6">
    <source>
        <dbReference type="HAMAP-Rule" id="MF_01930"/>
    </source>
</evidence>
<proteinExistence type="inferred from homology"/>
<dbReference type="InterPro" id="IPR036477">
    <property type="entry name" value="Formyl_transf_N_sf"/>
</dbReference>
<dbReference type="Pfam" id="PF00551">
    <property type="entry name" value="Formyl_trans_N"/>
    <property type="match status" value="1"/>
</dbReference>
<evidence type="ECO:0000256" key="4">
    <source>
        <dbReference type="ARBA" id="ARBA00038440"/>
    </source>
</evidence>
<dbReference type="EMBL" id="JBHRZT010000070">
    <property type="protein sequence ID" value="MFC3885431.1"/>
    <property type="molecule type" value="Genomic_DNA"/>
</dbReference>
<reference evidence="9" key="1">
    <citation type="journal article" date="2019" name="Int. J. Syst. Evol. Microbiol.">
        <title>The Global Catalogue of Microorganisms (GCM) 10K type strain sequencing project: providing services to taxonomists for standard genome sequencing and annotation.</title>
        <authorList>
            <consortium name="The Broad Institute Genomics Platform"/>
            <consortium name="The Broad Institute Genome Sequencing Center for Infectious Disease"/>
            <person name="Wu L."/>
            <person name="Ma J."/>
        </authorList>
    </citation>
    <scope>NUCLEOTIDE SEQUENCE [LARGE SCALE GENOMIC DNA]</scope>
    <source>
        <strain evidence="9">CCUG 61889</strain>
    </source>
</reference>
<dbReference type="GO" id="GO:0004644">
    <property type="term" value="F:phosphoribosylglycinamide formyltransferase activity"/>
    <property type="evidence" value="ECO:0007669"/>
    <property type="project" value="UniProtKB-EC"/>
</dbReference>
<dbReference type="InterPro" id="IPR001555">
    <property type="entry name" value="GART_AS"/>
</dbReference>
<keyword evidence="2 6" id="KW-0808">Transferase</keyword>
<dbReference type="HAMAP" id="MF_01930">
    <property type="entry name" value="PurN"/>
    <property type="match status" value="1"/>
</dbReference>